<evidence type="ECO:0000313" key="3">
    <source>
        <dbReference type="Proteomes" id="UP000283269"/>
    </source>
</evidence>
<name>A0A409XDZ6_PSICY</name>
<sequence>MQSAFRHPNFSKTRVPRPEELAEPPRPFLVVTGGEVLEIFELVTDGEVVEVDGEEVKVFKSLIIGRQKIPIERLLTVPGFAVRYFFDFKSAKVYYTACWKAGNIHLLPPPSNLPPLDTPRFSRPAPSSSALKRKRMTSIETETSYTTPSHSNNEELSDTTPPAYILTPFLSPYLKKRRMTATEIAAATASQSHINDKEAIKEEEGTYDTPPPSYLLTNSVKNGKRRARDAAVPQTFPLFHLISPTMSVPASSSNVAVKASPLASPFLGSTPSERSATSSSNFSLQSRDTSESGSDSSSSSSSSKASELSPCLGRSPRYLEAKAILDEQFNCDGSWDPEVDPRWLDDAIRTVDCYATGMVSQFRKRTAGGISRYKVSQRS</sequence>
<feature type="compositionally biased region" description="Polar residues" evidence="1">
    <location>
        <begin position="138"/>
        <end position="151"/>
    </location>
</feature>
<reference evidence="2 3" key="1">
    <citation type="journal article" date="2018" name="Evol. Lett.">
        <title>Horizontal gene cluster transfer increased hallucinogenic mushroom diversity.</title>
        <authorList>
            <person name="Reynolds H.T."/>
            <person name="Vijayakumar V."/>
            <person name="Gluck-Thaler E."/>
            <person name="Korotkin H.B."/>
            <person name="Matheny P.B."/>
            <person name="Slot J.C."/>
        </authorList>
    </citation>
    <scope>NUCLEOTIDE SEQUENCE [LARGE SCALE GENOMIC DNA]</scope>
    <source>
        <strain evidence="2 3">2631</strain>
    </source>
</reference>
<feature type="region of interest" description="Disordered" evidence="1">
    <location>
        <begin position="190"/>
        <end position="218"/>
    </location>
</feature>
<dbReference type="EMBL" id="NHYD01001969">
    <property type="protein sequence ID" value="PPQ89018.1"/>
    <property type="molecule type" value="Genomic_DNA"/>
</dbReference>
<evidence type="ECO:0000256" key="1">
    <source>
        <dbReference type="SAM" id="MobiDB-lite"/>
    </source>
</evidence>
<accession>A0A409XDZ6</accession>
<feature type="compositionally biased region" description="Low complexity" evidence="1">
    <location>
        <begin position="118"/>
        <end position="130"/>
    </location>
</feature>
<feature type="compositionally biased region" description="Low complexity" evidence="1">
    <location>
        <begin position="269"/>
        <end position="280"/>
    </location>
</feature>
<dbReference type="InParanoid" id="A0A409XDZ6"/>
<feature type="region of interest" description="Disordered" evidence="1">
    <location>
        <begin position="266"/>
        <end position="311"/>
    </location>
</feature>
<dbReference type="Proteomes" id="UP000283269">
    <property type="component" value="Unassembled WGS sequence"/>
</dbReference>
<feature type="compositionally biased region" description="Basic and acidic residues" evidence="1">
    <location>
        <begin position="194"/>
        <end position="204"/>
    </location>
</feature>
<comment type="caution">
    <text evidence="2">The sequence shown here is derived from an EMBL/GenBank/DDBJ whole genome shotgun (WGS) entry which is preliminary data.</text>
</comment>
<protein>
    <submittedName>
        <fullName evidence="2">Uncharacterized protein</fullName>
    </submittedName>
</protein>
<organism evidence="2 3">
    <name type="scientific">Psilocybe cyanescens</name>
    <dbReference type="NCBI Taxonomy" id="93625"/>
    <lineage>
        <taxon>Eukaryota</taxon>
        <taxon>Fungi</taxon>
        <taxon>Dikarya</taxon>
        <taxon>Basidiomycota</taxon>
        <taxon>Agaricomycotina</taxon>
        <taxon>Agaricomycetes</taxon>
        <taxon>Agaricomycetidae</taxon>
        <taxon>Agaricales</taxon>
        <taxon>Agaricineae</taxon>
        <taxon>Strophariaceae</taxon>
        <taxon>Psilocybe</taxon>
    </lineage>
</organism>
<evidence type="ECO:0000313" key="2">
    <source>
        <dbReference type="EMBL" id="PPQ89018.1"/>
    </source>
</evidence>
<dbReference type="AlphaFoldDB" id="A0A409XDZ6"/>
<gene>
    <name evidence="2" type="ORF">CVT25_005195</name>
</gene>
<proteinExistence type="predicted"/>
<feature type="region of interest" description="Disordered" evidence="1">
    <location>
        <begin position="116"/>
        <end position="160"/>
    </location>
</feature>
<keyword evidence="3" id="KW-1185">Reference proteome</keyword>
<feature type="compositionally biased region" description="Low complexity" evidence="1">
    <location>
        <begin position="291"/>
        <end position="309"/>
    </location>
</feature>